<evidence type="ECO:0000313" key="5">
    <source>
        <dbReference type="Proteomes" id="UP000241238"/>
    </source>
</evidence>
<dbReference type="EMBL" id="CP028103">
    <property type="protein sequence ID" value="AVQ29824.1"/>
    <property type="molecule type" value="Genomic_DNA"/>
</dbReference>
<gene>
    <name evidence="4" type="ORF">C4N18_00755</name>
</gene>
<dbReference type="PANTHER" id="PTHR43584:SF8">
    <property type="entry name" value="N-ACETYLMURAMATE ALPHA-1-PHOSPHATE URIDYLYLTRANSFERASE"/>
    <property type="match status" value="1"/>
</dbReference>
<dbReference type="InterPro" id="IPR050065">
    <property type="entry name" value="GlmU-like"/>
</dbReference>
<dbReference type="Gene3D" id="3.90.550.10">
    <property type="entry name" value="Spore Coat Polysaccharide Biosynthesis Protein SpsA, Chain A"/>
    <property type="match status" value="1"/>
</dbReference>
<evidence type="ECO:0000256" key="1">
    <source>
        <dbReference type="ARBA" id="ARBA00022679"/>
    </source>
</evidence>
<dbReference type="PANTHER" id="PTHR43584">
    <property type="entry name" value="NUCLEOTIDYL TRANSFERASE"/>
    <property type="match status" value="1"/>
</dbReference>
<sequence>MKVIILAAGEGTRLKKYTQNLPKGMLEFKGKTIIERQIEIFRECGLEDIIIVKGFAEETINYEGIKYYINKKYHETNMVETLMEAKEEFNDDIIVSYSDILFDKELVEKMKNNNAKFSVAVDMNWKEYWQERYGKVDFDTESLKLDTNGNIISLGKENPKLEDIDARYIGLLKFSKEGLEKIVEILERDYKNYEDRPWKQSGKTIRKAYMTDLIQALIESNEEIKAEKFNNGWVEFDTNEDYEKALEWSNSHKINKFLKNI</sequence>
<keyword evidence="5" id="KW-1185">Reference proteome</keyword>
<proteinExistence type="predicted"/>
<name>A0ABM6U0K9_FUSVA</name>
<dbReference type="SUPFAM" id="SSF53448">
    <property type="entry name" value="Nucleotide-diphospho-sugar transferases"/>
    <property type="match status" value="1"/>
</dbReference>
<dbReference type="GO" id="GO:0016779">
    <property type="term" value="F:nucleotidyltransferase activity"/>
    <property type="evidence" value="ECO:0007669"/>
    <property type="project" value="UniProtKB-KW"/>
</dbReference>
<keyword evidence="2 4" id="KW-0548">Nucleotidyltransferase</keyword>
<reference evidence="5" key="1">
    <citation type="journal article" date="2018" name="MSphere">
        <title>Fusobacterium Genomics Using MinION and Illumina Sequencing Enables Genome Completion and Correction.</title>
        <authorList>
            <person name="Todd S.M."/>
            <person name="Settlage R.E."/>
            <person name="Lahmers K.K."/>
            <person name="Slade D.J."/>
        </authorList>
    </citation>
    <scope>NUCLEOTIDE SEQUENCE [LARGE SCALE GENOMIC DNA]</scope>
    <source>
        <strain evidence="5">ATCC 27725</strain>
    </source>
</reference>
<keyword evidence="1" id="KW-0808">Transferase</keyword>
<dbReference type="RefSeq" id="WP_005950956.1">
    <property type="nucleotide sequence ID" value="NZ_CP028103.1"/>
</dbReference>
<evidence type="ECO:0000256" key="2">
    <source>
        <dbReference type="ARBA" id="ARBA00022695"/>
    </source>
</evidence>
<protein>
    <submittedName>
        <fullName evidence="4">Phosphocholine cytidylyltransferase family protein</fullName>
    </submittedName>
</protein>
<accession>A0ABM6U0K9</accession>
<evidence type="ECO:0000313" key="4">
    <source>
        <dbReference type="EMBL" id="AVQ29824.1"/>
    </source>
</evidence>
<evidence type="ECO:0000259" key="3">
    <source>
        <dbReference type="Pfam" id="PF12804"/>
    </source>
</evidence>
<dbReference type="InterPro" id="IPR025877">
    <property type="entry name" value="MobA-like_NTP_Trfase"/>
</dbReference>
<dbReference type="CDD" id="cd02523">
    <property type="entry name" value="PC_cytidylyltransferase"/>
    <property type="match status" value="1"/>
</dbReference>
<dbReference type="InterPro" id="IPR029044">
    <property type="entry name" value="Nucleotide-diphossugar_trans"/>
</dbReference>
<feature type="domain" description="MobA-like NTP transferase" evidence="3">
    <location>
        <begin position="3"/>
        <end position="113"/>
    </location>
</feature>
<organism evidence="4 5">
    <name type="scientific">Fusobacterium varium ATCC 27725</name>
    <dbReference type="NCBI Taxonomy" id="469618"/>
    <lineage>
        <taxon>Bacteria</taxon>
        <taxon>Fusobacteriati</taxon>
        <taxon>Fusobacteriota</taxon>
        <taxon>Fusobacteriia</taxon>
        <taxon>Fusobacteriales</taxon>
        <taxon>Fusobacteriaceae</taxon>
        <taxon>Fusobacterium</taxon>
    </lineage>
</organism>
<dbReference type="GeneID" id="77466505"/>
<dbReference type="Proteomes" id="UP000241238">
    <property type="component" value="Chromosome"/>
</dbReference>
<dbReference type="Pfam" id="PF12804">
    <property type="entry name" value="NTP_transf_3"/>
    <property type="match status" value="1"/>
</dbReference>